<sequence length="896" mass="101526">MFIDRPSSQSSSVQGGSLQACRLRCEHLRLPRGLNQLLPELSWSLKGQGEMSAWRIIAGESKQEIEQGVGRLWDSGMVDGALCSIPWNGKVLVRDSLIWWAVQVWDDKGKTSGHSEPAQFFTGLGTSDWQAQWIARYFVLPAGREIPQDNHYDNRFQARPADYLRRNFDLDETPVRAFIYVTALGLYELYINGSRVSDEVMAPGWTDYHLRVEYQSYDVNPLLNTSQNTIGVVLGEGWYSGRIGHNQRRAGNHYGGRPGFMCQLHLEFSDGRIELLISDDQWQTKQGPICYSDFLVGEMYDARLEMFGWSEPQFEPHNWQPVEVYQPEPKAPLLEASRVDPAREVACLEHHSVKVTASGECVYDFGQNLAGYVELQVAAPAGTRILLRHAERLNEQGELYTENLRYAVSEDIYICKGEGLETFKPHFTFHGFQYLGVSVSAPVTDLKLTAIAIQTDLPITGKIKTGNAMVNQLLSNIFWSQRGNFLSVPTDCPQRDERYGWSADAQVFWRTAGYFMDVSAFLRKWMEDLIDGQSEEGVFPDVAPTKPLNPYRLTAQPGAPAWGDAPIILAWHNYLRYEDKALLSRCWLPFVKWMGVVESANPDGIRVNEVHNNYGDWLAVGEETDRALINTAYWIHLADIMADIARVLKKDALPWLLLAKRIRIAFLKRFLLEDGSLSGNTQTAYLLALDFKLLPNKMTVMLADKLSRLLRESEGHLQTGFLGVRHLAPVISEYISPEKAVDLLLKDTYPSWGFSIKQGATTIWERWDGWTPEKGFQSKAMNSFNHYAYGAIGEWIWSRLAGIDWDEAAPGYRKIQMRPIFDPRIGLVDAEYEATTGLIKSHWQMGEPDEVVWDVTLPSGVSASVVLSGQWRFQGDNEFVLASGSHSMTIKRHKQT</sequence>
<dbReference type="InterPro" id="IPR008902">
    <property type="entry name" value="Rhamnosid_concanavalin"/>
</dbReference>
<feature type="domain" description="Alpha-L-rhamnosidase concanavalin-like" evidence="4">
    <location>
        <begin position="356"/>
        <end position="453"/>
    </location>
</feature>
<dbReference type="InterPro" id="IPR008928">
    <property type="entry name" value="6-hairpin_glycosidase_sf"/>
</dbReference>
<dbReference type="InterPro" id="IPR035398">
    <property type="entry name" value="Bac_rhamnosid_C"/>
</dbReference>
<dbReference type="Pfam" id="PF17389">
    <property type="entry name" value="Bac_rhamnosid6H"/>
    <property type="match status" value="1"/>
</dbReference>
<organism evidence="8 9">
    <name type="scientific">Marinomonas transparens</name>
    <dbReference type="NCBI Taxonomy" id="2795388"/>
    <lineage>
        <taxon>Bacteria</taxon>
        <taxon>Pseudomonadati</taxon>
        <taxon>Pseudomonadota</taxon>
        <taxon>Gammaproteobacteria</taxon>
        <taxon>Oceanospirillales</taxon>
        <taxon>Oceanospirillaceae</taxon>
        <taxon>Marinomonas</taxon>
    </lineage>
</organism>
<feature type="domain" description="Alpha-L-rhamnosidase six-hairpin glycosidase" evidence="6">
    <location>
        <begin position="460"/>
        <end position="798"/>
    </location>
</feature>
<evidence type="ECO:0000256" key="1">
    <source>
        <dbReference type="ARBA" id="ARBA00001445"/>
    </source>
</evidence>
<evidence type="ECO:0000259" key="4">
    <source>
        <dbReference type="Pfam" id="PF05592"/>
    </source>
</evidence>
<keyword evidence="3 8" id="KW-0378">Hydrolase</keyword>
<dbReference type="AlphaFoldDB" id="A0A934MVU4"/>
<dbReference type="PANTHER" id="PTHR33307">
    <property type="entry name" value="ALPHA-RHAMNOSIDASE (EUROFUNG)"/>
    <property type="match status" value="1"/>
</dbReference>
<proteinExistence type="predicted"/>
<dbReference type="Gene3D" id="1.50.10.10">
    <property type="match status" value="1"/>
</dbReference>
<comment type="catalytic activity">
    <reaction evidence="1">
        <text>Hydrolysis of terminal non-reducing alpha-L-rhamnose residues in alpha-L-rhamnosides.</text>
        <dbReference type="EC" id="3.2.1.40"/>
    </reaction>
</comment>
<dbReference type="InterPro" id="IPR035396">
    <property type="entry name" value="Bac_rhamnosid6H"/>
</dbReference>
<dbReference type="Pfam" id="PF08531">
    <property type="entry name" value="Bac_rhamnosid_N"/>
    <property type="match status" value="1"/>
</dbReference>
<dbReference type="GO" id="GO:0005975">
    <property type="term" value="P:carbohydrate metabolic process"/>
    <property type="evidence" value="ECO:0007669"/>
    <property type="project" value="InterPro"/>
</dbReference>
<dbReference type="PROSITE" id="PS51257">
    <property type="entry name" value="PROKAR_LIPOPROTEIN"/>
    <property type="match status" value="1"/>
</dbReference>
<name>A0A934MVU4_9GAMM</name>
<accession>A0A934MVU4</accession>
<evidence type="ECO:0000259" key="5">
    <source>
        <dbReference type="Pfam" id="PF08531"/>
    </source>
</evidence>
<dbReference type="InterPro" id="IPR013737">
    <property type="entry name" value="Bac_rhamnosid_N"/>
</dbReference>
<feature type="domain" description="Bacterial alpha-L-rhamnosidase N-terminal" evidence="5">
    <location>
        <begin position="174"/>
        <end position="331"/>
    </location>
</feature>
<feature type="domain" description="Alpha-L-rhamnosidase C-terminal" evidence="7">
    <location>
        <begin position="802"/>
        <end position="869"/>
    </location>
</feature>
<dbReference type="InterPro" id="IPR016007">
    <property type="entry name" value="Alpha_rhamnosid"/>
</dbReference>
<dbReference type="EMBL" id="JAEMNX010000005">
    <property type="protein sequence ID" value="MBJ7537429.1"/>
    <property type="molecule type" value="Genomic_DNA"/>
</dbReference>
<evidence type="ECO:0000256" key="3">
    <source>
        <dbReference type="ARBA" id="ARBA00022801"/>
    </source>
</evidence>
<dbReference type="SUPFAM" id="SSF48208">
    <property type="entry name" value="Six-hairpin glycosidases"/>
    <property type="match status" value="1"/>
</dbReference>
<evidence type="ECO:0000256" key="2">
    <source>
        <dbReference type="ARBA" id="ARBA00012652"/>
    </source>
</evidence>
<reference evidence="8" key="1">
    <citation type="submission" date="2020-12" db="EMBL/GenBank/DDBJ databases">
        <title>Marinomonas arctica sp. nov., a psychrotolerant bacterium isolated from the Arctic.</title>
        <authorList>
            <person name="Zhang Y."/>
        </authorList>
    </citation>
    <scope>NUCLEOTIDE SEQUENCE</scope>
    <source>
        <strain evidence="8">C1424</strain>
    </source>
</reference>
<dbReference type="PANTHER" id="PTHR33307:SF6">
    <property type="entry name" value="ALPHA-RHAMNOSIDASE (EUROFUNG)-RELATED"/>
    <property type="match status" value="1"/>
</dbReference>
<dbReference type="GO" id="GO:0030596">
    <property type="term" value="F:alpha-L-rhamnosidase activity"/>
    <property type="evidence" value="ECO:0007669"/>
    <property type="project" value="UniProtKB-EC"/>
</dbReference>
<dbReference type="Pfam" id="PF17390">
    <property type="entry name" value="Bac_rhamnosid_C"/>
    <property type="match status" value="1"/>
</dbReference>
<evidence type="ECO:0000313" key="8">
    <source>
        <dbReference type="EMBL" id="MBJ7537429.1"/>
    </source>
</evidence>
<keyword evidence="9" id="KW-1185">Reference proteome</keyword>
<gene>
    <name evidence="8" type="ORF">I8J31_07000</name>
</gene>
<dbReference type="Pfam" id="PF05592">
    <property type="entry name" value="Bac_rhamnosid"/>
    <property type="match status" value="1"/>
</dbReference>
<dbReference type="Gene3D" id="2.60.40.10">
    <property type="entry name" value="Immunoglobulins"/>
    <property type="match status" value="1"/>
</dbReference>
<dbReference type="InterPro" id="IPR013783">
    <property type="entry name" value="Ig-like_fold"/>
</dbReference>
<dbReference type="Gene3D" id="2.60.420.10">
    <property type="entry name" value="Maltose phosphorylase, domain 3"/>
    <property type="match status" value="1"/>
</dbReference>
<dbReference type="EC" id="3.2.1.40" evidence="2"/>
<protein>
    <recommendedName>
        <fullName evidence="2">alpha-L-rhamnosidase</fullName>
        <ecNumber evidence="2">3.2.1.40</ecNumber>
    </recommendedName>
</protein>
<evidence type="ECO:0000313" key="9">
    <source>
        <dbReference type="Proteomes" id="UP000628710"/>
    </source>
</evidence>
<dbReference type="InterPro" id="IPR012341">
    <property type="entry name" value="6hp_glycosidase-like_sf"/>
</dbReference>
<evidence type="ECO:0000259" key="6">
    <source>
        <dbReference type="Pfam" id="PF17389"/>
    </source>
</evidence>
<dbReference type="PIRSF" id="PIRSF010631">
    <property type="entry name" value="A-rhamnsds"/>
    <property type="match status" value="1"/>
</dbReference>
<evidence type="ECO:0000259" key="7">
    <source>
        <dbReference type="Pfam" id="PF17390"/>
    </source>
</evidence>
<dbReference type="RefSeq" id="WP_199467562.1">
    <property type="nucleotide sequence ID" value="NZ_JAEMNX010000005.1"/>
</dbReference>
<dbReference type="Pfam" id="PF25788">
    <property type="entry name" value="Ig_Rha78A_N"/>
    <property type="match status" value="1"/>
</dbReference>
<dbReference type="Proteomes" id="UP000628710">
    <property type="component" value="Unassembled WGS sequence"/>
</dbReference>
<comment type="caution">
    <text evidence="8">The sequence shown here is derived from an EMBL/GenBank/DDBJ whole genome shotgun (WGS) entry which is preliminary data.</text>
</comment>
<dbReference type="Gene3D" id="2.60.120.260">
    <property type="entry name" value="Galactose-binding domain-like"/>
    <property type="match status" value="2"/>
</dbReference>